<gene>
    <name evidence="1" type="ORF">GA0070607_5974</name>
</gene>
<dbReference type="OrthoDB" id="3405053at2"/>
<sequence>MTTRERTYAKASNQRAAQFTELWITGSPEDIAALVQAVARSGRLVYVSAPTRAPGDDNRHRRYLRLRAR</sequence>
<accession>A0A1C4XYP2</accession>
<evidence type="ECO:0000313" key="1">
    <source>
        <dbReference type="EMBL" id="SCF13599.1"/>
    </source>
</evidence>
<protein>
    <submittedName>
        <fullName evidence="1">Uncharacterized protein</fullName>
    </submittedName>
</protein>
<reference evidence="2" key="1">
    <citation type="submission" date="2016-06" db="EMBL/GenBank/DDBJ databases">
        <authorList>
            <person name="Varghese N."/>
            <person name="Submissions Spin"/>
        </authorList>
    </citation>
    <scope>NUCLEOTIDE SEQUENCE [LARGE SCALE GENOMIC DNA]</scope>
    <source>
        <strain evidence="2">DSM 44875</strain>
    </source>
</reference>
<proteinExistence type="predicted"/>
<dbReference type="Proteomes" id="UP000198243">
    <property type="component" value="Chromosome I"/>
</dbReference>
<organism evidence="1 2">
    <name type="scientific">Micromonospora coriariae</name>
    <dbReference type="NCBI Taxonomy" id="285665"/>
    <lineage>
        <taxon>Bacteria</taxon>
        <taxon>Bacillati</taxon>
        <taxon>Actinomycetota</taxon>
        <taxon>Actinomycetes</taxon>
        <taxon>Micromonosporales</taxon>
        <taxon>Micromonosporaceae</taxon>
        <taxon>Micromonospora</taxon>
    </lineage>
</organism>
<name>A0A1C4XYP2_9ACTN</name>
<dbReference type="EMBL" id="LT607412">
    <property type="protein sequence ID" value="SCF13599.1"/>
    <property type="molecule type" value="Genomic_DNA"/>
</dbReference>
<evidence type="ECO:0000313" key="2">
    <source>
        <dbReference type="Proteomes" id="UP000198243"/>
    </source>
</evidence>
<dbReference type="RefSeq" id="WP_089021121.1">
    <property type="nucleotide sequence ID" value="NZ_LT607412.1"/>
</dbReference>
<keyword evidence="2" id="KW-1185">Reference proteome</keyword>
<dbReference type="AlphaFoldDB" id="A0A1C4XYP2"/>